<gene>
    <name evidence="5" type="ORF">NQ317_019850</name>
</gene>
<keyword evidence="6" id="KW-1185">Reference proteome</keyword>
<keyword evidence="3" id="KW-0472">Membrane</keyword>
<dbReference type="PANTHER" id="PTHR45738:SF5">
    <property type="entry name" value="POLYPHOSPHOINOSITIDE PHOSPHATASE"/>
    <property type="match status" value="1"/>
</dbReference>
<name>A0ABQ9JYX3_9CUCU</name>
<comment type="subcellular location">
    <subcellularLocation>
        <location evidence="1">Endomembrane system</location>
    </subcellularLocation>
</comment>
<evidence type="ECO:0000256" key="3">
    <source>
        <dbReference type="ARBA" id="ARBA00023136"/>
    </source>
</evidence>
<reference evidence="5" key="1">
    <citation type="journal article" date="2023" name="Insect Mol. Biol.">
        <title>Genome sequencing provides insights into the evolution of gene families encoding plant cell wall-degrading enzymes in longhorned beetles.</title>
        <authorList>
            <person name="Shin N.R."/>
            <person name="Okamura Y."/>
            <person name="Kirsch R."/>
            <person name="Pauchet Y."/>
        </authorList>
    </citation>
    <scope>NUCLEOTIDE SEQUENCE</scope>
    <source>
        <strain evidence="5">MMC_N1</strain>
    </source>
</reference>
<keyword evidence="2" id="KW-0378">Hydrolase</keyword>
<feature type="domain" description="SAC" evidence="4">
    <location>
        <begin position="69"/>
        <end position="125"/>
    </location>
</feature>
<protein>
    <recommendedName>
        <fullName evidence="4">SAC domain-containing protein</fullName>
    </recommendedName>
</protein>
<dbReference type="InterPro" id="IPR002013">
    <property type="entry name" value="SAC_dom"/>
</dbReference>
<dbReference type="EMBL" id="JAPWTJ010000081">
    <property type="protein sequence ID" value="KAJ8983293.1"/>
    <property type="molecule type" value="Genomic_DNA"/>
</dbReference>
<proteinExistence type="predicted"/>
<feature type="domain" description="SAC" evidence="4">
    <location>
        <begin position="29"/>
        <end position="68"/>
    </location>
</feature>
<dbReference type="InterPro" id="IPR043573">
    <property type="entry name" value="Fig4-like"/>
</dbReference>
<evidence type="ECO:0000259" key="4">
    <source>
        <dbReference type="PROSITE" id="PS50275"/>
    </source>
</evidence>
<dbReference type="PROSITE" id="PS50275">
    <property type="entry name" value="SAC"/>
    <property type="match status" value="2"/>
</dbReference>
<evidence type="ECO:0000313" key="6">
    <source>
        <dbReference type="Proteomes" id="UP001162164"/>
    </source>
</evidence>
<organism evidence="5 6">
    <name type="scientific">Molorchus minor</name>
    <dbReference type="NCBI Taxonomy" id="1323400"/>
    <lineage>
        <taxon>Eukaryota</taxon>
        <taxon>Metazoa</taxon>
        <taxon>Ecdysozoa</taxon>
        <taxon>Arthropoda</taxon>
        <taxon>Hexapoda</taxon>
        <taxon>Insecta</taxon>
        <taxon>Pterygota</taxon>
        <taxon>Neoptera</taxon>
        <taxon>Endopterygota</taxon>
        <taxon>Coleoptera</taxon>
        <taxon>Polyphaga</taxon>
        <taxon>Cucujiformia</taxon>
        <taxon>Chrysomeloidea</taxon>
        <taxon>Cerambycidae</taxon>
        <taxon>Lamiinae</taxon>
        <taxon>Monochamini</taxon>
        <taxon>Molorchus</taxon>
    </lineage>
</organism>
<comment type="caution">
    <text evidence="5">The sequence shown here is derived from an EMBL/GenBank/DDBJ whole genome shotgun (WGS) entry which is preliminary data.</text>
</comment>
<evidence type="ECO:0000256" key="2">
    <source>
        <dbReference type="ARBA" id="ARBA00022801"/>
    </source>
</evidence>
<sequence>MHLLRGALKAQLHPNWIIYITHGFIGQSNINGDVANEVETEQMVHDSGVSSFTQSHFTSFVQMRGSIPDRTNTAQFAIGKCVLGYQLCALGVLDTPNLEFDTDCVRMLESLYEDHGDTLALQYGGSQLVHRIKTYRKTAPWTSQGNDIMQTLSRYYSNTFSDAEKQNAMNLFLGLFTPEDNQPQIWEYTTDYYFHYKPIIYNPKSLTQWWDWGVLKSLPYAFNDLTKSCSELIQIHSRDRFLIPESRMTCAWLCG</sequence>
<evidence type="ECO:0000313" key="5">
    <source>
        <dbReference type="EMBL" id="KAJ8983293.1"/>
    </source>
</evidence>
<dbReference type="Pfam" id="PF02383">
    <property type="entry name" value="Syja_N"/>
    <property type="match status" value="1"/>
</dbReference>
<dbReference type="PANTHER" id="PTHR45738">
    <property type="entry name" value="POLYPHOSPHOINOSITIDE PHOSPHATASE"/>
    <property type="match status" value="1"/>
</dbReference>
<evidence type="ECO:0000256" key="1">
    <source>
        <dbReference type="ARBA" id="ARBA00004308"/>
    </source>
</evidence>
<dbReference type="Proteomes" id="UP001162164">
    <property type="component" value="Unassembled WGS sequence"/>
</dbReference>
<accession>A0ABQ9JYX3</accession>